<evidence type="ECO:0000313" key="2">
    <source>
        <dbReference type="Proteomes" id="UP000646827"/>
    </source>
</evidence>
<sequence>MMLKPNKSIVPFSSFNDAKGYVGFIPSAQYLRSFYTTYTEEISHLLDKQMMKVDHSFKIIKLMGKVDGTPTFTALYTVLNEYEEVRVQFLVPTKSISHLKYAFDVLRRSLDLYEHSQFQIFFTDNVRGDKNLLESVFPSLKSDVKPVDKPDPGTVIDNSKYPKLMIPGDQVQICYFQEADDMEAAAKDLLDQVKIEGTNKKKELIHKLPPSLNEVLSISKIIKVGRKIQEDLKKIERDFSVSYRAQKEYAALDAWAGLEIYNNVKQKQVVGKKIKNSVNEGTSISYSPGHMTEAVAYGEVSCQQDKCNRKKVTASQVIITVKQVVIPGVMDSQSKPLSEYGEVPFQIAVRLSDLRTANPVEVKQFTFTQGENTTDEDEQNVEQRNDSYNDVVDDILYNDQAQIQQCVESSEVKVKSSEYGRTEFSSLPSQYEHTEPIRSRIIKDVFHLMDQIKVPRRHGLANDFSRRLRDALFVVDEDDKKEVKRTIPPPEKLYPKVKQLFEIYGPLKCARTGCSLFDNEAWKQSKNILKSIHEGQVSDPPGFLFYFHMRKDRDGLPLYRCCRGTNSLEGGIHQNIIRKFGSFGASPELTDAVLADYRLRHNIDVGTINRDGRVHKGHYEPWLTQHINEMREKLGLEYIYNEVGVHRYASQLAPSDEIFGIGQLPSSVLKLYGIKQIDHTANSPVRQYTSSSDLATLVILCGSTLQTAGAQHKFIARRQGVVHPILPVQTQAERDKFNDTLKTKFSESYMNHRMPDFEEFAEIWSTFVDGKNFFYKTPEHLRSYYNVWKNFQNISKTKQNYKESLESLQKDLCSLTRKRHIPDAKSPAALKIPRLDSNDIIRAQKITFPYYTPTIQKHTPIILPVAIPRNPIRMY</sequence>
<dbReference type="GO" id="GO:0003676">
    <property type="term" value="F:nucleic acid binding"/>
    <property type="evidence" value="ECO:0007669"/>
    <property type="project" value="InterPro"/>
</dbReference>
<proteinExistence type="predicted"/>
<dbReference type="EMBL" id="JAEPRB010000092">
    <property type="protein sequence ID" value="KAG2222086.1"/>
    <property type="molecule type" value="Genomic_DNA"/>
</dbReference>
<dbReference type="AlphaFoldDB" id="A0A8H7S3M2"/>
<comment type="caution">
    <text evidence="1">The sequence shown here is derived from an EMBL/GenBank/DDBJ whole genome shotgun (WGS) entry which is preliminary data.</text>
</comment>
<organism evidence="1 2">
    <name type="scientific">Circinella minor</name>
    <dbReference type="NCBI Taxonomy" id="1195481"/>
    <lineage>
        <taxon>Eukaryota</taxon>
        <taxon>Fungi</taxon>
        <taxon>Fungi incertae sedis</taxon>
        <taxon>Mucoromycota</taxon>
        <taxon>Mucoromycotina</taxon>
        <taxon>Mucoromycetes</taxon>
        <taxon>Mucorales</taxon>
        <taxon>Lichtheimiaceae</taxon>
        <taxon>Circinella</taxon>
    </lineage>
</organism>
<dbReference type="SUPFAM" id="SSF53098">
    <property type="entry name" value="Ribonuclease H-like"/>
    <property type="match status" value="1"/>
</dbReference>
<name>A0A8H7S3M2_9FUNG</name>
<dbReference type="InterPro" id="IPR036397">
    <property type="entry name" value="RNaseH_sf"/>
</dbReference>
<gene>
    <name evidence="1" type="ORF">INT45_007972</name>
</gene>
<reference evidence="1 2" key="1">
    <citation type="submission" date="2020-12" db="EMBL/GenBank/DDBJ databases">
        <title>Metabolic potential, ecology and presence of endohyphal bacteria is reflected in genomic diversity of Mucoromycotina.</title>
        <authorList>
            <person name="Muszewska A."/>
            <person name="Okrasinska A."/>
            <person name="Steczkiewicz K."/>
            <person name="Drgas O."/>
            <person name="Orlowska M."/>
            <person name="Perlinska-Lenart U."/>
            <person name="Aleksandrzak-Piekarczyk T."/>
            <person name="Szatraj K."/>
            <person name="Zielenkiewicz U."/>
            <person name="Pilsyk S."/>
            <person name="Malc E."/>
            <person name="Mieczkowski P."/>
            <person name="Kruszewska J.S."/>
            <person name="Biernat P."/>
            <person name="Pawlowska J."/>
        </authorList>
    </citation>
    <scope>NUCLEOTIDE SEQUENCE [LARGE SCALE GENOMIC DNA]</scope>
    <source>
        <strain evidence="1 2">CBS 142.35</strain>
    </source>
</reference>
<evidence type="ECO:0000313" key="1">
    <source>
        <dbReference type="EMBL" id="KAG2222086.1"/>
    </source>
</evidence>
<dbReference type="InterPro" id="IPR012337">
    <property type="entry name" value="RNaseH-like_sf"/>
</dbReference>
<accession>A0A8H7S3M2</accession>
<dbReference type="Proteomes" id="UP000646827">
    <property type="component" value="Unassembled WGS sequence"/>
</dbReference>
<protein>
    <submittedName>
        <fullName evidence="1">Uncharacterized protein</fullName>
    </submittedName>
</protein>
<keyword evidence="2" id="KW-1185">Reference proteome</keyword>
<dbReference type="OrthoDB" id="2267587at2759"/>
<dbReference type="Gene3D" id="3.30.420.10">
    <property type="entry name" value="Ribonuclease H-like superfamily/Ribonuclease H"/>
    <property type="match status" value="1"/>
</dbReference>